<sequence>MKKVTKETGLLAEAKSWVAGRIANNLLASRLGPQDSDDEEEHEEEELQRAKQEEAPHVMVCDIFPLASYSSSHHNVNLNRYHFRYGQRMLNVVRTLEKMKPQKDDFRSLMFSKFLQNNRLTRIVDDIPPPPAKKMATTCCQTDEAPRHRKLYSRHLRGRVFIVLIYLALDQNICFRAIVIISFDVSKQIVALRR</sequence>
<dbReference type="AlphaFoldDB" id="A0A3P7MDL4"/>
<dbReference type="OrthoDB" id="5872052at2759"/>
<feature type="compositionally biased region" description="Acidic residues" evidence="1">
    <location>
        <begin position="35"/>
        <end position="46"/>
    </location>
</feature>
<organism evidence="3 4">
    <name type="scientific">Cylicostephanus goldi</name>
    <name type="common">Nematode worm</name>
    <dbReference type="NCBI Taxonomy" id="71465"/>
    <lineage>
        <taxon>Eukaryota</taxon>
        <taxon>Metazoa</taxon>
        <taxon>Ecdysozoa</taxon>
        <taxon>Nematoda</taxon>
        <taxon>Chromadorea</taxon>
        <taxon>Rhabditida</taxon>
        <taxon>Rhabditina</taxon>
        <taxon>Rhabditomorpha</taxon>
        <taxon>Strongyloidea</taxon>
        <taxon>Strongylidae</taxon>
        <taxon>Cylicostephanus</taxon>
    </lineage>
</organism>
<keyword evidence="2" id="KW-0812">Transmembrane</keyword>
<feature type="transmembrane region" description="Helical" evidence="2">
    <location>
        <begin position="160"/>
        <end position="183"/>
    </location>
</feature>
<evidence type="ECO:0000313" key="4">
    <source>
        <dbReference type="Proteomes" id="UP000271889"/>
    </source>
</evidence>
<reference evidence="3 4" key="1">
    <citation type="submission" date="2018-11" db="EMBL/GenBank/DDBJ databases">
        <authorList>
            <consortium name="Pathogen Informatics"/>
        </authorList>
    </citation>
    <scope>NUCLEOTIDE SEQUENCE [LARGE SCALE GENOMIC DNA]</scope>
</reference>
<accession>A0A3P7MDL4</accession>
<keyword evidence="2" id="KW-0472">Membrane</keyword>
<keyword evidence="4" id="KW-1185">Reference proteome</keyword>
<gene>
    <name evidence="3" type="ORF">CGOC_LOCUS10688</name>
</gene>
<feature type="region of interest" description="Disordered" evidence="1">
    <location>
        <begin position="29"/>
        <end position="52"/>
    </location>
</feature>
<evidence type="ECO:0000256" key="2">
    <source>
        <dbReference type="SAM" id="Phobius"/>
    </source>
</evidence>
<dbReference type="EMBL" id="UYRV01112502">
    <property type="protein sequence ID" value="VDN27565.1"/>
    <property type="molecule type" value="Genomic_DNA"/>
</dbReference>
<keyword evidence="2" id="KW-1133">Transmembrane helix</keyword>
<protein>
    <submittedName>
        <fullName evidence="3">Uncharacterized protein</fullName>
    </submittedName>
</protein>
<proteinExistence type="predicted"/>
<evidence type="ECO:0000256" key="1">
    <source>
        <dbReference type="SAM" id="MobiDB-lite"/>
    </source>
</evidence>
<dbReference type="Proteomes" id="UP000271889">
    <property type="component" value="Unassembled WGS sequence"/>
</dbReference>
<evidence type="ECO:0000313" key="3">
    <source>
        <dbReference type="EMBL" id="VDN27565.1"/>
    </source>
</evidence>
<name>A0A3P7MDL4_CYLGO</name>